<organism evidence="1 2">
    <name type="scientific">Undibacterium rivi</name>
    <dbReference type="NCBI Taxonomy" id="2828729"/>
    <lineage>
        <taxon>Bacteria</taxon>
        <taxon>Pseudomonadati</taxon>
        <taxon>Pseudomonadota</taxon>
        <taxon>Betaproteobacteria</taxon>
        <taxon>Burkholderiales</taxon>
        <taxon>Oxalobacteraceae</taxon>
        <taxon>Undibacterium</taxon>
    </lineage>
</organism>
<dbReference type="EMBL" id="JAGSPK010000006">
    <property type="protein sequence ID" value="MBR7794047.1"/>
    <property type="molecule type" value="Genomic_DNA"/>
</dbReference>
<keyword evidence="2" id="KW-1185">Reference proteome</keyword>
<protein>
    <recommendedName>
        <fullName evidence="3">Type II secretion system protein GspC N-terminal domain-containing protein</fullName>
    </recommendedName>
</protein>
<proteinExistence type="predicted"/>
<evidence type="ECO:0008006" key="3">
    <source>
        <dbReference type="Google" id="ProtNLM"/>
    </source>
</evidence>
<evidence type="ECO:0000313" key="2">
    <source>
        <dbReference type="Proteomes" id="UP000682982"/>
    </source>
</evidence>
<evidence type="ECO:0000313" key="1">
    <source>
        <dbReference type="EMBL" id="MBR7794047.1"/>
    </source>
</evidence>
<sequence length="180" mass="19447">MNMKFNFKKISRQQLLAAGVILAGVIAGAVAGFFSISTANMVQQNSADETAQKDAPFVLPAAPPEKKAIVPVNEDATPQAAKSAQKAEEELADQRMWEVTAKQPLPPRKEPMTPPRWRVVGITSVGSVKSVLLLFENQPVTEARGIGDKLPGGAKIVDIAQDHLKIVLNGQTMKLNLRKQ</sequence>
<gene>
    <name evidence="1" type="ORF">KDM87_15750</name>
</gene>
<dbReference type="Proteomes" id="UP000682982">
    <property type="component" value="Unassembled WGS sequence"/>
</dbReference>
<accession>A0ABS5H5C3</accession>
<name>A0ABS5H5C3_9BURK</name>
<comment type="caution">
    <text evidence="1">The sequence shown here is derived from an EMBL/GenBank/DDBJ whole genome shotgun (WGS) entry which is preliminary data.</text>
</comment>
<reference evidence="1 2" key="1">
    <citation type="submission" date="2021-04" db="EMBL/GenBank/DDBJ databases">
        <title>novel species isolated from subtropical streams in China.</title>
        <authorList>
            <person name="Lu H."/>
        </authorList>
    </citation>
    <scope>NUCLEOTIDE SEQUENCE [LARGE SCALE GENOMIC DNA]</scope>
    <source>
        <strain evidence="1 2">FT147W</strain>
    </source>
</reference>
<dbReference type="RefSeq" id="WP_212680067.1">
    <property type="nucleotide sequence ID" value="NZ_JAGSPK010000006.1"/>
</dbReference>